<gene>
    <name evidence="1" type="ORF">G3I66_10255</name>
</gene>
<dbReference type="EMBL" id="JAAGMQ010000304">
    <property type="protein sequence ID" value="NEC33561.1"/>
    <property type="molecule type" value="Genomic_DNA"/>
</dbReference>
<protein>
    <submittedName>
        <fullName evidence="1">Uncharacterized protein</fullName>
    </submittedName>
</protein>
<organism evidence="1 2">
    <name type="scientific">Streptomyces rubrogriseus</name>
    <dbReference type="NCBI Taxonomy" id="194673"/>
    <lineage>
        <taxon>Bacteria</taxon>
        <taxon>Bacillati</taxon>
        <taxon>Actinomycetota</taxon>
        <taxon>Actinomycetes</taxon>
        <taxon>Kitasatosporales</taxon>
        <taxon>Streptomycetaceae</taxon>
        <taxon>Streptomyces</taxon>
        <taxon>Streptomyces violaceoruber group</taxon>
    </lineage>
</organism>
<proteinExistence type="predicted"/>
<name>A0A6G3TC15_9ACTN</name>
<accession>A0A6G3TC15</accession>
<comment type="caution">
    <text evidence="1">The sequence shown here is derived from an EMBL/GenBank/DDBJ whole genome shotgun (WGS) entry which is preliminary data.</text>
</comment>
<sequence length="140" mass="14822">MTQMTITDLDTALGSGQDDGVLSAAWYAFDAGGQLADVLARDENQDEIQAMLLGIKCMEGRALLPLPESGRPLEPLAECADRARLEPYGVLLRHVDAALRRLASVPGWADDAEQLIVVADHAAVAADILANIRQDGVGAS</sequence>
<dbReference type="Proteomes" id="UP000475666">
    <property type="component" value="Unassembled WGS sequence"/>
</dbReference>
<reference evidence="1 2" key="1">
    <citation type="submission" date="2020-01" db="EMBL/GenBank/DDBJ databases">
        <title>Insect and environment-associated Actinomycetes.</title>
        <authorList>
            <person name="Currrie C."/>
            <person name="Chevrette M."/>
            <person name="Carlson C."/>
            <person name="Stubbendieck R."/>
            <person name="Wendt-Pienkowski E."/>
        </authorList>
    </citation>
    <scope>NUCLEOTIDE SEQUENCE [LARGE SCALE GENOMIC DNA]</scope>
    <source>
        <strain evidence="1 2">SID7739</strain>
    </source>
</reference>
<evidence type="ECO:0000313" key="1">
    <source>
        <dbReference type="EMBL" id="NEC33561.1"/>
    </source>
</evidence>
<evidence type="ECO:0000313" key="2">
    <source>
        <dbReference type="Proteomes" id="UP000475666"/>
    </source>
</evidence>
<dbReference type="AlphaFoldDB" id="A0A6G3TC15"/>
<dbReference type="RefSeq" id="WP_164272919.1">
    <property type="nucleotide sequence ID" value="NZ_JAAGMQ010000304.1"/>
</dbReference>